<organism evidence="4 5">
    <name type="scientific">Nocardioides marinisabuli</name>
    <dbReference type="NCBI Taxonomy" id="419476"/>
    <lineage>
        <taxon>Bacteria</taxon>
        <taxon>Bacillati</taxon>
        <taxon>Actinomycetota</taxon>
        <taxon>Actinomycetes</taxon>
        <taxon>Propionibacteriales</taxon>
        <taxon>Nocardioidaceae</taxon>
        <taxon>Nocardioides</taxon>
    </lineage>
</organism>
<evidence type="ECO:0000256" key="2">
    <source>
        <dbReference type="SAM" id="Phobius"/>
    </source>
</evidence>
<evidence type="ECO:0000313" key="4">
    <source>
        <dbReference type="EMBL" id="NYD56578.1"/>
    </source>
</evidence>
<feature type="compositionally biased region" description="Gly residues" evidence="1">
    <location>
        <begin position="340"/>
        <end position="350"/>
    </location>
</feature>
<dbReference type="InterPro" id="IPR043725">
    <property type="entry name" value="DUF5667"/>
</dbReference>
<keyword evidence="2" id="KW-1133">Transmembrane helix</keyword>
<evidence type="ECO:0000259" key="3">
    <source>
        <dbReference type="Pfam" id="PF18915"/>
    </source>
</evidence>
<dbReference type="EMBL" id="JACCBE010000001">
    <property type="protein sequence ID" value="NYD56578.1"/>
    <property type="molecule type" value="Genomic_DNA"/>
</dbReference>
<evidence type="ECO:0000256" key="1">
    <source>
        <dbReference type="SAM" id="MobiDB-lite"/>
    </source>
</evidence>
<comment type="caution">
    <text evidence="4">The sequence shown here is derived from an EMBL/GenBank/DDBJ whole genome shotgun (WGS) entry which is preliminary data.</text>
</comment>
<feature type="domain" description="DUF5667" evidence="3">
    <location>
        <begin position="120"/>
        <end position="229"/>
    </location>
</feature>
<feature type="compositionally biased region" description="Low complexity" evidence="1">
    <location>
        <begin position="315"/>
        <end position="329"/>
    </location>
</feature>
<keyword evidence="2" id="KW-0812">Transmembrane</keyword>
<feature type="transmembrane region" description="Helical" evidence="2">
    <location>
        <begin position="97"/>
        <end position="116"/>
    </location>
</feature>
<feature type="compositionally biased region" description="Gly residues" evidence="1">
    <location>
        <begin position="369"/>
        <end position="382"/>
    </location>
</feature>
<dbReference type="RefSeq" id="WP_179614460.1">
    <property type="nucleotide sequence ID" value="NZ_JACCBE010000001.1"/>
</dbReference>
<feature type="region of interest" description="Disordered" evidence="1">
    <location>
        <begin position="284"/>
        <end position="389"/>
    </location>
</feature>
<dbReference type="Pfam" id="PF18915">
    <property type="entry name" value="DUF5667"/>
    <property type="match status" value="1"/>
</dbReference>
<dbReference type="Proteomes" id="UP000516957">
    <property type="component" value="Unassembled WGS sequence"/>
</dbReference>
<protein>
    <recommendedName>
        <fullName evidence="3">DUF5667 domain-containing protein</fullName>
    </recommendedName>
</protein>
<keyword evidence="5" id="KW-1185">Reference proteome</keyword>
<feature type="compositionally biased region" description="Gly residues" evidence="1">
    <location>
        <begin position="301"/>
        <end position="314"/>
    </location>
</feature>
<reference evidence="4 5" key="1">
    <citation type="submission" date="2020-07" db="EMBL/GenBank/DDBJ databases">
        <title>Sequencing the genomes of 1000 actinobacteria strains.</title>
        <authorList>
            <person name="Klenk H.-P."/>
        </authorList>
    </citation>
    <scope>NUCLEOTIDE SEQUENCE [LARGE SCALE GENOMIC DNA]</scope>
    <source>
        <strain evidence="4 5">DSM 18965</strain>
    </source>
</reference>
<accession>A0A7Y9EZ01</accession>
<dbReference type="AlphaFoldDB" id="A0A7Y9EZ01"/>
<keyword evidence="2" id="KW-0472">Membrane</keyword>
<sequence length="407" mass="40949">MSPVFAARRRAEEFDALVEARAAGRPVDDARFDALLDVVGALRTSPQPQARPEFVADLRERLMTAAATELRPANAASPATAARLTVAPQRTRRDRRLAAAVGGLAIVGASSTMAVASQSALPGDVLYPLKRAMENISTGVSTSDERRGESLLSHAAGRLAEVDALSRDEQGQDLVAIENTLIAFTDQTSEASQVLIGDYAETGDETSIVELQQFTVESMGALEDLSAVLPATAQEVLVTAGTLLAEIDQTTQQLCPTCPGTTIGQVPAFLVNAAEALLGDLVTPTPAPEAAAGSQRDPGKGGRQPGKGAKGADGSGSAPSTSTPGTVALPTPPSSPAPGAGNGSQQGGTTGSNQGPLGPITDNVPGTGTPTGGAGGNGGSGALSGPVEDIVDGVNGLVEGITDPLLP</sequence>
<name>A0A7Y9EZ01_9ACTN</name>
<gene>
    <name evidence="4" type="ORF">BKA08_000816</name>
</gene>
<evidence type="ECO:0000313" key="5">
    <source>
        <dbReference type="Proteomes" id="UP000516957"/>
    </source>
</evidence>
<proteinExistence type="predicted"/>